<keyword evidence="5" id="KW-0067">ATP-binding</keyword>
<reference evidence="7" key="1">
    <citation type="submission" date="2015-07" db="EMBL/GenBank/DDBJ databases">
        <title>Adaptation to a free-living lifestyle via gene acquisitions in the diplomonad Trepomonas sp. PC1.</title>
        <authorList>
            <person name="Xu F."/>
            <person name="Jerlstrom-Hultqvist J."/>
            <person name="Kolisko M."/>
            <person name="Simpson A.G.B."/>
            <person name="Roger A.J."/>
            <person name="Svard S.G."/>
            <person name="Andersson J.O."/>
        </authorList>
    </citation>
    <scope>NUCLEOTIDE SEQUENCE</scope>
    <source>
        <strain evidence="7">PC1</strain>
    </source>
</reference>
<dbReference type="InterPro" id="IPR011009">
    <property type="entry name" value="Kinase-like_dom_sf"/>
</dbReference>
<dbReference type="PROSITE" id="PS00108">
    <property type="entry name" value="PROTEIN_KINASE_ST"/>
    <property type="match status" value="1"/>
</dbReference>
<keyword evidence="2" id="KW-0808">Transferase</keyword>
<dbReference type="Gene3D" id="3.30.200.20">
    <property type="entry name" value="Phosphorylase Kinase, domain 1"/>
    <property type="match status" value="1"/>
</dbReference>
<dbReference type="GO" id="GO:0005634">
    <property type="term" value="C:nucleus"/>
    <property type="evidence" value="ECO:0007669"/>
    <property type="project" value="TreeGrafter"/>
</dbReference>
<dbReference type="InterPro" id="IPR008271">
    <property type="entry name" value="Ser/Thr_kinase_AS"/>
</dbReference>
<dbReference type="GO" id="GO:0004674">
    <property type="term" value="F:protein serine/threonine kinase activity"/>
    <property type="evidence" value="ECO:0007669"/>
    <property type="project" value="UniProtKB-KW"/>
</dbReference>
<evidence type="ECO:0000256" key="3">
    <source>
        <dbReference type="ARBA" id="ARBA00022741"/>
    </source>
</evidence>
<dbReference type="InterPro" id="IPR000719">
    <property type="entry name" value="Prot_kinase_dom"/>
</dbReference>
<proteinExistence type="predicted"/>
<dbReference type="EMBL" id="GDID01000987">
    <property type="protein sequence ID" value="JAP95619.1"/>
    <property type="molecule type" value="Transcribed_RNA"/>
</dbReference>
<organism evidence="7">
    <name type="scientific">Trepomonas sp. PC1</name>
    <dbReference type="NCBI Taxonomy" id="1076344"/>
    <lineage>
        <taxon>Eukaryota</taxon>
        <taxon>Metamonada</taxon>
        <taxon>Diplomonadida</taxon>
        <taxon>Hexamitidae</taxon>
        <taxon>Hexamitinae</taxon>
        <taxon>Trepomonas</taxon>
    </lineage>
</organism>
<feature type="domain" description="Protein kinase" evidence="6">
    <location>
        <begin position="1"/>
        <end position="278"/>
    </location>
</feature>
<dbReference type="AlphaFoldDB" id="A0A146KK42"/>
<dbReference type="PANTHER" id="PTHR24345">
    <property type="entry name" value="SERINE/THREONINE-PROTEIN KINASE PLK"/>
    <property type="match status" value="1"/>
</dbReference>
<name>A0A146KK42_9EUKA</name>
<keyword evidence="4 7" id="KW-0418">Kinase</keyword>
<evidence type="ECO:0000256" key="2">
    <source>
        <dbReference type="ARBA" id="ARBA00022679"/>
    </source>
</evidence>
<evidence type="ECO:0000313" key="7">
    <source>
        <dbReference type="EMBL" id="JAP95619.1"/>
    </source>
</evidence>
<gene>
    <name evidence="7" type="ORF">TPC1_11327</name>
</gene>
<keyword evidence="1" id="KW-0723">Serine/threonine-protein kinase</keyword>
<dbReference type="GO" id="GO:0005524">
    <property type="term" value="F:ATP binding"/>
    <property type="evidence" value="ECO:0007669"/>
    <property type="project" value="UniProtKB-KW"/>
</dbReference>
<dbReference type="PANTHER" id="PTHR24345:SF0">
    <property type="entry name" value="CELL CYCLE SERINE_THREONINE-PROTEIN KINASE CDC5_MSD2"/>
    <property type="match status" value="1"/>
</dbReference>
<protein>
    <submittedName>
        <fullName evidence="7">Kinase, CMGC CDK</fullName>
    </submittedName>
</protein>
<dbReference type="SMART" id="SM00220">
    <property type="entry name" value="S_TKc"/>
    <property type="match status" value="1"/>
</dbReference>
<evidence type="ECO:0000259" key="6">
    <source>
        <dbReference type="PROSITE" id="PS50011"/>
    </source>
</evidence>
<sequence length="303" mass="34429">EITQGSFGSLIRALQLTKEDKPLRIVALKKLIKKANTDRNPINQDPDEEMQVMKSVNHPNVIKCLDYFEENQYSYIVMPFCPYNLYDLIHQFKLKTPLQVVKSIVFQFISGLKALHDAEIIHKDLKPGNILISNTGQLQICDFGQTYQLHFNIGTRNYRAPECALNVQNTFKSDIFAAGCVIFELLTGRPLFTAQNDIELIVLQNQLVGPLITSNTLKQSVDFQKIVLEDGYDEQQGLKMVMDQCQIDLEMQFLLEKMLYCDPNERASCEQILEVGLVKDGAQLGGVVGDYIELMGMNDLEIE</sequence>
<dbReference type="Pfam" id="PF00069">
    <property type="entry name" value="Pkinase"/>
    <property type="match status" value="1"/>
</dbReference>
<dbReference type="SUPFAM" id="SSF56112">
    <property type="entry name" value="Protein kinase-like (PK-like)"/>
    <property type="match status" value="1"/>
</dbReference>
<evidence type="ECO:0000256" key="4">
    <source>
        <dbReference type="ARBA" id="ARBA00022777"/>
    </source>
</evidence>
<dbReference type="Gene3D" id="1.10.510.10">
    <property type="entry name" value="Transferase(Phosphotransferase) domain 1"/>
    <property type="match status" value="1"/>
</dbReference>
<evidence type="ECO:0000256" key="5">
    <source>
        <dbReference type="ARBA" id="ARBA00022840"/>
    </source>
</evidence>
<dbReference type="PROSITE" id="PS50011">
    <property type="entry name" value="PROTEIN_KINASE_DOM"/>
    <property type="match status" value="1"/>
</dbReference>
<evidence type="ECO:0000256" key="1">
    <source>
        <dbReference type="ARBA" id="ARBA00022527"/>
    </source>
</evidence>
<accession>A0A146KK42</accession>
<feature type="non-terminal residue" evidence="7">
    <location>
        <position position="1"/>
    </location>
</feature>
<keyword evidence="3" id="KW-0547">Nucleotide-binding</keyword>